<name>A0ABQ3GZA2_9NEIS</name>
<proteinExistence type="predicted"/>
<keyword evidence="1" id="KW-1133">Transmembrane helix</keyword>
<dbReference type="RefSeq" id="WP_189459235.1">
    <property type="nucleotide sequence ID" value="NZ_BMYO01000003.1"/>
</dbReference>
<dbReference type="EMBL" id="BMYO01000003">
    <property type="protein sequence ID" value="GHD59802.1"/>
    <property type="molecule type" value="Genomic_DNA"/>
</dbReference>
<feature type="transmembrane region" description="Helical" evidence="1">
    <location>
        <begin position="129"/>
        <end position="149"/>
    </location>
</feature>
<organism evidence="2 3">
    <name type="scientific">Jeongeupia chitinilytica</name>
    <dbReference type="NCBI Taxonomy" id="1041641"/>
    <lineage>
        <taxon>Bacteria</taxon>
        <taxon>Pseudomonadati</taxon>
        <taxon>Pseudomonadota</taxon>
        <taxon>Betaproteobacteria</taxon>
        <taxon>Neisseriales</taxon>
        <taxon>Chitinibacteraceae</taxon>
        <taxon>Jeongeupia</taxon>
    </lineage>
</organism>
<sequence>MELTIRNEAQAFELLERAVRGEFGENEHIDFTFEDWPNVHVKFTGQGYDSVVTAEMALAIVEFQHAVNRAYARLAYNQPNARFLKDVERDAIRIKAKVEKGSTEITLPLGDVIPKIVETLASKMTPEQLVITVIGVAAVIAAPVMYKAYLASRTREKEIDAETTKTIAMTEQQTKQLEIFAKAMAKEPRLELIREDFDVARNEILRGVADADKVEVDGVVVSAPIAKKLATAPRTASKDIQLNGTYLIQQVDHSADGEVRLSLYRPGTDRLFSARFRDQSLEQSEIKLLQEAEWSRSKVYLSINATELRGEITSATVVGVLLQPPTAQN</sequence>
<reference evidence="3" key="1">
    <citation type="journal article" date="2019" name="Int. J. Syst. Evol. Microbiol.">
        <title>The Global Catalogue of Microorganisms (GCM) 10K type strain sequencing project: providing services to taxonomists for standard genome sequencing and annotation.</title>
        <authorList>
            <consortium name="The Broad Institute Genomics Platform"/>
            <consortium name="The Broad Institute Genome Sequencing Center for Infectious Disease"/>
            <person name="Wu L."/>
            <person name="Ma J."/>
        </authorList>
    </citation>
    <scope>NUCLEOTIDE SEQUENCE [LARGE SCALE GENOMIC DNA]</scope>
    <source>
        <strain evidence="3">KCTC 23701</strain>
    </source>
</reference>
<comment type="caution">
    <text evidence="2">The sequence shown here is derived from an EMBL/GenBank/DDBJ whole genome shotgun (WGS) entry which is preliminary data.</text>
</comment>
<gene>
    <name evidence="2" type="ORF">GCM10007350_11590</name>
</gene>
<evidence type="ECO:0000313" key="3">
    <source>
        <dbReference type="Proteomes" id="UP000604737"/>
    </source>
</evidence>
<keyword evidence="1" id="KW-0812">Transmembrane</keyword>
<keyword evidence="1" id="KW-0472">Membrane</keyword>
<evidence type="ECO:0000313" key="2">
    <source>
        <dbReference type="EMBL" id="GHD59802.1"/>
    </source>
</evidence>
<keyword evidence="3" id="KW-1185">Reference proteome</keyword>
<evidence type="ECO:0000256" key="1">
    <source>
        <dbReference type="SAM" id="Phobius"/>
    </source>
</evidence>
<protein>
    <submittedName>
        <fullName evidence="2">Uncharacterized protein</fullName>
    </submittedName>
</protein>
<dbReference type="Proteomes" id="UP000604737">
    <property type="component" value="Unassembled WGS sequence"/>
</dbReference>
<accession>A0ABQ3GZA2</accession>